<dbReference type="PROSITE" id="PS51257">
    <property type="entry name" value="PROKAR_LIPOPROTEIN"/>
    <property type="match status" value="1"/>
</dbReference>
<dbReference type="InterPro" id="IPR008972">
    <property type="entry name" value="Cupredoxin"/>
</dbReference>
<dbReference type="InterPro" id="IPR013784">
    <property type="entry name" value="Carb-bd-like_fold"/>
</dbReference>
<evidence type="ECO:0000256" key="1">
    <source>
        <dbReference type="SAM" id="SignalP"/>
    </source>
</evidence>
<name>A0A4Q0SVK9_9BACT</name>
<comment type="caution">
    <text evidence="3">The sequence shown here is derived from an EMBL/GenBank/DDBJ whole genome shotgun (WGS) entry which is preliminary data.</text>
</comment>
<keyword evidence="4" id="KW-1185">Reference proteome</keyword>
<sequence length="258" mass="27893">MTLIRTIVTSALLATLLATGCKSAKPAPEAPAAAPQPVYFHVDPATAATITGTVTYTGPHPAPTLIDMSEDPACVAAHKTKAYDESLLVAPNKGLANAFVYIEKGLEAKTFETPQTPVVIDQSGCWFHPRVLGIQTNQTLQIVNSDPVTHNIHPMASTNREWNHSQGPGDPPFNRRFPKPEVMIPVKCNIHGWMHAYIGVLDHPYFAVTDAKGAFTLPNLPPGNYTLTTWHEKLGVLSQSITVSPSARQVIDVAYKGK</sequence>
<organism evidence="3 4">
    <name type="scientific">Granulicella sibirica</name>
    <dbReference type="NCBI Taxonomy" id="2479048"/>
    <lineage>
        <taxon>Bacteria</taxon>
        <taxon>Pseudomonadati</taxon>
        <taxon>Acidobacteriota</taxon>
        <taxon>Terriglobia</taxon>
        <taxon>Terriglobales</taxon>
        <taxon>Acidobacteriaceae</taxon>
        <taxon>Granulicella</taxon>
    </lineage>
</organism>
<evidence type="ECO:0000313" key="4">
    <source>
        <dbReference type="Proteomes" id="UP000289437"/>
    </source>
</evidence>
<dbReference type="RefSeq" id="WP_128914557.1">
    <property type="nucleotide sequence ID" value="NZ_RDSM01000003.1"/>
</dbReference>
<dbReference type="SUPFAM" id="SSF49452">
    <property type="entry name" value="Starch-binding domain-like"/>
    <property type="match status" value="1"/>
</dbReference>
<gene>
    <name evidence="3" type="ORF">GRAN_3931</name>
</gene>
<dbReference type="OrthoDB" id="9772097at2"/>
<dbReference type="Gene3D" id="2.60.40.1120">
    <property type="entry name" value="Carboxypeptidase-like, regulatory domain"/>
    <property type="match status" value="1"/>
</dbReference>
<dbReference type="AlphaFoldDB" id="A0A4Q0SVK9"/>
<evidence type="ECO:0000313" key="3">
    <source>
        <dbReference type="EMBL" id="RXH54827.1"/>
    </source>
</evidence>
<keyword evidence="1" id="KW-0732">Signal</keyword>
<protein>
    <submittedName>
        <fullName evidence="3">Copper binding protein, plastocyanin/azurin family</fullName>
    </submittedName>
</protein>
<feature type="chain" id="PRO_5020437459" evidence="1">
    <location>
        <begin position="25"/>
        <end position="258"/>
    </location>
</feature>
<dbReference type="EMBL" id="RDSM01000003">
    <property type="protein sequence ID" value="RXH54827.1"/>
    <property type="molecule type" value="Genomic_DNA"/>
</dbReference>
<feature type="domain" description="Rhamnogalacturonan lyase" evidence="2">
    <location>
        <begin position="205"/>
        <end position="247"/>
    </location>
</feature>
<dbReference type="GO" id="GO:0030246">
    <property type="term" value="F:carbohydrate binding"/>
    <property type="evidence" value="ECO:0007669"/>
    <property type="project" value="InterPro"/>
</dbReference>
<feature type="signal peptide" evidence="1">
    <location>
        <begin position="1"/>
        <end position="24"/>
    </location>
</feature>
<proteinExistence type="predicted"/>
<reference evidence="4" key="2">
    <citation type="submission" date="2019-02" db="EMBL/GenBank/DDBJ databases">
        <title>Granulicella sibirica sp. nov., a psychrotolerant acidobacterium isolated from an organic soil layer in forested tundra, West Siberia.</title>
        <authorList>
            <person name="Oshkin I.Y."/>
            <person name="Kulichevskaya I.S."/>
            <person name="Rijpstra W.I.C."/>
            <person name="Sinninghe Damste J.S."/>
            <person name="Rakitin A.L."/>
            <person name="Ravin N.V."/>
            <person name="Dedysh S.N."/>
        </authorList>
    </citation>
    <scope>NUCLEOTIDE SEQUENCE [LARGE SCALE GENOMIC DNA]</scope>
    <source>
        <strain evidence="4">AF10</strain>
    </source>
</reference>
<reference evidence="3 4" key="1">
    <citation type="submission" date="2018-11" db="EMBL/GenBank/DDBJ databases">
        <authorList>
            <person name="Mardanov A.V."/>
            <person name="Ravin N.V."/>
            <person name="Dedysh S.N."/>
        </authorList>
    </citation>
    <scope>NUCLEOTIDE SEQUENCE [LARGE SCALE GENOMIC DNA]</scope>
    <source>
        <strain evidence="3 4">AF10</strain>
    </source>
</reference>
<evidence type="ECO:0000259" key="2">
    <source>
        <dbReference type="Pfam" id="PF14686"/>
    </source>
</evidence>
<dbReference type="InterPro" id="IPR029413">
    <property type="entry name" value="RG-lyase_II"/>
</dbReference>
<dbReference type="Proteomes" id="UP000289437">
    <property type="component" value="Unassembled WGS sequence"/>
</dbReference>
<dbReference type="Gene3D" id="2.60.40.420">
    <property type="entry name" value="Cupredoxins - blue copper proteins"/>
    <property type="match status" value="1"/>
</dbReference>
<accession>A0A4Q0SVK9</accession>
<dbReference type="Pfam" id="PF14686">
    <property type="entry name" value="fn3_3"/>
    <property type="match status" value="1"/>
</dbReference>
<dbReference type="SUPFAM" id="SSF49503">
    <property type="entry name" value="Cupredoxins"/>
    <property type="match status" value="1"/>
</dbReference>